<name>A0A917LF30_9BACL</name>
<dbReference type="EMBL" id="BMGR01000014">
    <property type="protein sequence ID" value="GGG18177.1"/>
    <property type="molecule type" value="Genomic_DNA"/>
</dbReference>
<evidence type="ECO:0000313" key="2">
    <source>
        <dbReference type="Proteomes" id="UP000644756"/>
    </source>
</evidence>
<sequence>MAVPFFEKTSGIVVIEWYEAKETSSSPTKHHFEAKPIKLQLHPKDPSKVVRIYFDGKMPGWMNRYIKEKEHPFECKELFQAGQVGWWIANWRTYETGMKPLSSPTIRGSINAFIDLIPAVVEDYRERVREGFDVIESNLAIEPDFYRPFGLYYRAEEITGDGGSMLIDPELLPNRMADESDDDFEGRIRSYGQLDRLIFELTTPLPTLTGEEDDSDMPAAEEDEEFELSFEEGEDFAIEGVGTLTFEDEGEEFELHFEESGDDPLLGIALDFEDEAGTSTDSETVIEDGDDIQSAEAVVASVVVTEEPQLEAGAEEEHLAVESESVYVIEGDGSFAPTTAEVAEEPASSAEEAAEPETATNCASTLEEQDEIVLSMVDCSNRKHSAVAGQLSFF</sequence>
<dbReference type="Proteomes" id="UP000644756">
    <property type="component" value="Unassembled WGS sequence"/>
</dbReference>
<dbReference type="AlphaFoldDB" id="A0A917LF30"/>
<accession>A0A917LF30</accession>
<comment type="caution">
    <text evidence="1">The sequence shown here is derived from an EMBL/GenBank/DDBJ whole genome shotgun (WGS) entry which is preliminary data.</text>
</comment>
<organism evidence="1 2">
    <name type="scientific">Paenibacillus abyssi</name>
    <dbReference type="NCBI Taxonomy" id="1340531"/>
    <lineage>
        <taxon>Bacteria</taxon>
        <taxon>Bacillati</taxon>
        <taxon>Bacillota</taxon>
        <taxon>Bacilli</taxon>
        <taxon>Bacillales</taxon>
        <taxon>Paenibacillaceae</taxon>
        <taxon>Paenibacillus</taxon>
    </lineage>
</organism>
<keyword evidence="2" id="KW-1185">Reference proteome</keyword>
<gene>
    <name evidence="1" type="ORF">GCM10010916_38740</name>
</gene>
<evidence type="ECO:0000313" key="1">
    <source>
        <dbReference type="EMBL" id="GGG18177.1"/>
    </source>
</evidence>
<protein>
    <submittedName>
        <fullName evidence="1">Uncharacterized protein</fullName>
    </submittedName>
</protein>
<proteinExistence type="predicted"/>
<dbReference type="RefSeq" id="WP_188532720.1">
    <property type="nucleotide sequence ID" value="NZ_BMGR01000014.1"/>
</dbReference>
<reference evidence="1" key="1">
    <citation type="journal article" date="2014" name="Int. J. Syst. Evol. Microbiol.">
        <title>Complete genome sequence of Corynebacterium casei LMG S-19264T (=DSM 44701T), isolated from a smear-ripened cheese.</title>
        <authorList>
            <consortium name="US DOE Joint Genome Institute (JGI-PGF)"/>
            <person name="Walter F."/>
            <person name="Albersmeier A."/>
            <person name="Kalinowski J."/>
            <person name="Ruckert C."/>
        </authorList>
    </citation>
    <scope>NUCLEOTIDE SEQUENCE</scope>
    <source>
        <strain evidence="1">CGMCC 1.12987</strain>
    </source>
</reference>
<reference evidence="1" key="2">
    <citation type="submission" date="2020-09" db="EMBL/GenBank/DDBJ databases">
        <authorList>
            <person name="Sun Q."/>
            <person name="Zhou Y."/>
        </authorList>
    </citation>
    <scope>NUCLEOTIDE SEQUENCE</scope>
    <source>
        <strain evidence="1">CGMCC 1.12987</strain>
    </source>
</reference>